<dbReference type="Pfam" id="PF05726">
    <property type="entry name" value="Pirin_C"/>
    <property type="match status" value="1"/>
</dbReference>
<dbReference type="PANTHER" id="PTHR13903">
    <property type="entry name" value="PIRIN-RELATED"/>
    <property type="match status" value="1"/>
</dbReference>
<reference evidence="7" key="1">
    <citation type="submission" date="2017-09" db="EMBL/GenBank/DDBJ databases">
        <title>Luteimonas liuhanmingii sp.nov., isolated from the intestinal contents of Tibetan Plateau Pika in Yushu, Qinghai Province, China.</title>
        <authorList>
            <person name="Gui Z."/>
        </authorList>
    </citation>
    <scope>NUCLEOTIDE SEQUENCE [LARGE SCALE GENOMIC DNA]</scope>
    <source>
        <strain evidence="7">100111</strain>
    </source>
</reference>
<dbReference type="AlphaFoldDB" id="A0A290XFD1"/>
<accession>A0A290XFD1</accession>
<dbReference type="InterPro" id="IPR008778">
    <property type="entry name" value="Pirin_C_dom"/>
</dbReference>
<evidence type="ECO:0000313" key="6">
    <source>
        <dbReference type="EMBL" id="ATD67773.1"/>
    </source>
</evidence>
<sequence>MLERSIDRVTRTPALGPGFGGDRHKAALVIAPGDLRATDPFFLMADDNITLGGSFGESHPHAGLETVTFMLNGTMEDTGGRLEEGDVEWMTAGSGIVHSENATVSSGMRLLQLWVILPEAHRNMSPRVQILRRAEMPVHAEPGVLATVYSGKSGEATAPTVNAAPITLVDIRLEPRASFASHLPASQNAFVVVIDGEVEAGATGERLAQDTVGWSASIGGGESLLMLRAGDSGARLLLYAGQPQNIPVVAKGPFIAGSHEELARYYSEYRAGKFPRAGTMRPVPSADSRASD</sequence>
<protein>
    <submittedName>
        <fullName evidence="6">Nuclease PIN</fullName>
    </submittedName>
</protein>
<evidence type="ECO:0000256" key="3">
    <source>
        <dbReference type="RuleBase" id="RU003457"/>
    </source>
</evidence>
<keyword evidence="7" id="KW-1185">Reference proteome</keyword>
<feature type="domain" description="Pirin C-terminal" evidence="5">
    <location>
        <begin position="169"/>
        <end position="274"/>
    </location>
</feature>
<comment type="similarity">
    <text evidence="1 3">Belongs to the pirin family.</text>
</comment>
<name>A0A290XFD1_9GAMM</name>
<evidence type="ECO:0000256" key="2">
    <source>
        <dbReference type="PIRSR" id="PIRSR006232-1"/>
    </source>
</evidence>
<keyword evidence="2" id="KW-0479">Metal-binding</keyword>
<organism evidence="6 7">
    <name type="scientific">Luteimonas chenhongjianii</name>
    <dbReference type="NCBI Taxonomy" id="2006110"/>
    <lineage>
        <taxon>Bacteria</taxon>
        <taxon>Pseudomonadati</taxon>
        <taxon>Pseudomonadota</taxon>
        <taxon>Gammaproteobacteria</taxon>
        <taxon>Lysobacterales</taxon>
        <taxon>Lysobacteraceae</taxon>
        <taxon>Luteimonas</taxon>
    </lineage>
</organism>
<keyword evidence="2" id="KW-0408">Iron</keyword>
<evidence type="ECO:0000313" key="7">
    <source>
        <dbReference type="Proteomes" id="UP000218968"/>
    </source>
</evidence>
<feature type="binding site" evidence="2">
    <location>
        <position position="98"/>
    </location>
    <ligand>
        <name>Fe cation</name>
        <dbReference type="ChEBI" id="CHEBI:24875"/>
    </ligand>
</feature>
<dbReference type="RefSeq" id="WP_096298516.1">
    <property type="nucleotide sequence ID" value="NZ_CP023406.1"/>
</dbReference>
<dbReference type="InterPro" id="IPR003829">
    <property type="entry name" value="Pirin_N_dom"/>
</dbReference>
<gene>
    <name evidence="6" type="ORF">CNR27_10300</name>
</gene>
<dbReference type="SUPFAM" id="SSF51182">
    <property type="entry name" value="RmlC-like cupins"/>
    <property type="match status" value="1"/>
</dbReference>
<feature type="domain" description="Pirin N-terminal" evidence="4">
    <location>
        <begin position="46"/>
        <end position="115"/>
    </location>
</feature>
<evidence type="ECO:0000256" key="1">
    <source>
        <dbReference type="ARBA" id="ARBA00008416"/>
    </source>
</evidence>
<dbReference type="Gene3D" id="2.60.120.10">
    <property type="entry name" value="Jelly Rolls"/>
    <property type="match status" value="2"/>
</dbReference>
<feature type="binding site" evidence="2">
    <location>
        <position position="100"/>
    </location>
    <ligand>
        <name>Fe cation</name>
        <dbReference type="ChEBI" id="CHEBI:24875"/>
    </ligand>
</feature>
<dbReference type="InterPro" id="IPR012093">
    <property type="entry name" value="Pirin"/>
</dbReference>
<dbReference type="KEGG" id="lum:CNR27_10300"/>
<evidence type="ECO:0000259" key="5">
    <source>
        <dbReference type="Pfam" id="PF05726"/>
    </source>
</evidence>
<dbReference type="Pfam" id="PF02678">
    <property type="entry name" value="Pirin"/>
    <property type="match status" value="1"/>
</dbReference>
<dbReference type="InterPro" id="IPR011051">
    <property type="entry name" value="RmlC_Cupin_sf"/>
</dbReference>
<dbReference type="OrthoDB" id="9780903at2"/>
<dbReference type="InterPro" id="IPR014710">
    <property type="entry name" value="RmlC-like_jellyroll"/>
</dbReference>
<evidence type="ECO:0000259" key="4">
    <source>
        <dbReference type="Pfam" id="PF02678"/>
    </source>
</evidence>
<dbReference type="EMBL" id="CP023406">
    <property type="protein sequence ID" value="ATD67773.1"/>
    <property type="molecule type" value="Genomic_DNA"/>
</dbReference>
<comment type="cofactor">
    <cofactor evidence="2">
        <name>Fe cation</name>
        <dbReference type="ChEBI" id="CHEBI:24875"/>
    </cofactor>
    <text evidence="2">Binds 1 Fe cation per subunit.</text>
</comment>
<dbReference type="PIRSF" id="PIRSF006232">
    <property type="entry name" value="Pirin"/>
    <property type="match status" value="1"/>
</dbReference>
<dbReference type="PANTHER" id="PTHR13903:SF8">
    <property type="entry name" value="PIRIN"/>
    <property type="match status" value="1"/>
</dbReference>
<dbReference type="Proteomes" id="UP000218968">
    <property type="component" value="Chromosome"/>
</dbReference>
<proteinExistence type="inferred from homology"/>
<feature type="binding site" evidence="2">
    <location>
        <position position="59"/>
    </location>
    <ligand>
        <name>Fe cation</name>
        <dbReference type="ChEBI" id="CHEBI:24875"/>
    </ligand>
</feature>
<feature type="binding site" evidence="2">
    <location>
        <position position="61"/>
    </location>
    <ligand>
        <name>Fe cation</name>
        <dbReference type="ChEBI" id="CHEBI:24875"/>
    </ligand>
</feature>
<dbReference type="CDD" id="cd02247">
    <property type="entry name" value="cupin_pirin_C"/>
    <property type="match status" value="1"/>
</dbReference>
<dbReference type="GO" id="GO:0046872">
    <property type="term" value="F:metal ion binding"/>
    <property type="evidence" value="ECO:0007669"/>
    <property type="project" value="UniProtKB-KW"/>
</dbReference>